<proteinExistence type="predicted"/>
<dbReference type="Proteomes" id="UP000317716">
    <property type="component" value="Unassembled WGS sequence"/>
</dbReference>
<dbReference type="InterPro" id="IPR029063">
    <property type="entry name" value="SAM-dependent_MTases_sf"/>
</dbReference>
<dbReference type="GO" id="GO:0008168">
    <property type="term" value="F:methyltransferase activity"/>
    <property type="evidence" value="ECO:0007669"/>
    <property type="project" value="UniProtKB-KW"/>
</dbReference>
<name>A0A538SCV5_UNCEI</name>
<keyword evidence="3" id="KW-0489">Methyltransferase</keyword>
<protein>
    <submittedName>
        <fullName evidence="3">Class I SAM-dependent methyltransferase</fullName>
    </submittedName>
</protein>
<comment type="caution">
    <text evidence="3">The sequence shown here is derived from an EMBL/GenBank/DDBJ whole genome shotgun (WGS) entry which is preliminary data.</text>
</comment>
<dbReference type="Gene3D" id="3.40.50.150">
    <property type="entry name" value="Vaccinia Virus protein VP39"/>
    <property type="match status" value="1"/>
</dbReference>
<dbReference type="Pfam" id="PF13649">
    <property type="entry name" value="Methyltransf_25"/>
    <property type="match status" value="1"/>
</dbReference>
<dbReference type="InterPro" id="IPR041698">
    <property type="entry name" value="Methyltransf_25"/>
</dbReference>
<dbReference type="AlphaFoldDB" id="A0A538SCV5"/>
<accession>A0A538SCV5</accession>
<feature type="compositionally biased region" description="Low complexity" evidence="1">
    <location>
        <begin position="8"/>
        <end position="17"/>
    </location>
</feature>
<dbReference type="SUPFAM" id="SSF53335">
    <property type="entry name" value="S-adenosyl-L-methionine-dependent methyltransferases"/>
    <property type="match status" value="1"/>
</dbReference>
<gene>
    <name evidence="3" type="ORF">E6K72_12500</name>
</gene>
<organism evidence="3 4">
    <name type="scientific">Eiseniibacteriota bacterium</name>
    <dbReference type="NCBI Taxonomy" id="2212470"/>
    <lineage>
        <taxon>Bacteria</taxon>
        <taxon>Candidatus Eiseniibacteriota</taxon>
    </lineage>
</organism>
<dbReference type="GO" id="GO:0032259">
    <property type="term" value="P:methylation"/>
    <property type="evidence" value="ECO:0007669"/>
    <property type="project" value="UniProtKB-KW"/>
</dbReference>
<evidence type="ECO:0000259" key="2">
    <source>
        <dbReference type="Pfam" id="PF13649"/>
    </source>
</evidence>
<sequence>MAPPRGGTPPARAPVRGSTSSVALPARRRHRSTRRSSGDRSRRRAGWPRTYHTLVSYVRYPRAGSPAPAATGWDAWAEDYAALGASNPTYALGKELLHEIVDEVSAPPRSREAWVLDFHCGAGDDLARFLARGWHAVGCDGSLGMLAAAAARCESDATSGRLELWHGRAEELELSSFEARRFDLVFSTTGGFAYLDDELFVRVHRLLASMLVPGGVMVVAHLTRFCAAEGLFHLLHLRPRRAVERWRGRVPVTVRGERMLMRLRSPRHIRQLLAGVLHVWRLTPLLWCTPPFQSGFVPGPRTLTALRAIERQTAHIDALAVLADQVVCVARPLDTSSNNAR</sequence>
<evidence type="ECO:0000313" key="4">
    <source>
        <dbReference type="Proteomes" id="UP000317716"/>
    </source>
</evidence>
<evidence type="ECO:0000256" key="1">
    <source>
        <dbReference type="SAM" id="MobiDB-lite"/>
    </source>
</evidence>
<feature type="region of interest" description="Disordered" evidence="1">
    <location>
        <begin position="1"/>
        <end position="45"/>
    </location>
</feature>
<reference evidence="3 4" key="1">
    <citation type="journal article" date="2019" name="Nat. Microbiol.">
        <title>Mediterranean grassland soil C-N compound turnover is dependent on rainfall and depth, and is mediated by genomically divergent microorganisms.</title>
        <authorList>
            <person name="Diamond S."/>
            <person name="Andeer P.F."/>
            <person name="Li Z."/>
            <person name="Crits-Christoph A."/>
            <person name="Burstein D."/>
            <person name="Anantharaman K."/>
            <person name="Lane K.R."/>
            <person name="Thomas B.C."/>
            <person name="Pan C."/>
            <person name="Northen T.R."/>
            <person name="Banfield J.F."/>
        </authorList>
    </citation>
    <scope>NUCLEOTIDE SEQUENCE [LARGE SCALE GENOMIC DNA]</scope>
    <source>
        <strain evidence="3">WS_2</strain>
    </source>
</reference>
<evidence type="ECO:0000313" key="3">
    <source>
        <dbReference type="EMBL" id="TMQ49211.1"/>
    </source>
</evidence>
<dbReference type="EMBL" id="VBOS01000456">
    <property type="protein sequence ID" value="TMQ49211.1"/>
    <property type="molecule type" value="Genomic_DNA"/>
</dbReference>
<keyword evidence="3" id="KW-0808">Transferase</keyword>
<dbReference type="CDD" id="cd02440">
    <property type="entry name" value="AdoMet_MTases"/>
    <property type="match status" value="1"/>
</dbReference>
<feature type="domain" description="Methyltransferase" evidence="2">
    <location>
        <begin position="115"/>
        <end position="215"/>
    </location>
</feature>